<evidence type="ECO:0000259" key="6">
    <source>
        <dbReference type="Pfam" id="PF04055"/>
    </source>
</evidence>
<dbReference type="GO" id="GO:0016491">
    <property type="term" value="F:oxidoreductase activity"/>
    <property type="evidence" value="ECO:0007669"/>
    <property type="project" value="InterPro"/>
</dbReference>
<dbReference type="InterPro" id="IPR013785">
    <property type="entry name" value="Aldolase_TIM"/>
</dbReference>
<dbReference type="SUPFAM" id="SSF102114">
    <property type="entry name" value="Radical SAM enzymes"/>
    <property type="match status" value="1"/>
</dbReference>
<sequence>MKYSIAPLPRWEELDGDDRINVARHHRVSVSDDEVLLLPHGRPGWIRLPAALYPMLDALDGTSVAAFTDWPGFPDAAGTLRALYDAGLVFIGGRTGVRAMPAQRGDSAEPPTALLLKLTGACDIACDYCYDYDSGRWPGRMTSEVARRLITECLVPGRRLTLMFHGGEPMLRFGQVRELVDFARTRAAEAGASVHFTIQTNGRHFSEPVIEFLRRHAFTVGVSLDGPQDINDRHRVDHRGRGTFARIRDAQATGRRRTASGGRSPTSSVRGWAPCSTGTPIPPTSPTWCS</sequence>
<name>A0A5N5EKD3_9ACTN</name>
<dbReference type="Proteomes" id="UP000326907">
    <property type="component" value="Unassembled WGS sequence"/>
</dbReference>
<keyword evidence="2" id="KW-0479">Metal-binding</keyword>
<reference evidence="7 8" key="1">
    <citation type="submission" date="2019-09" db="EMBL/GenBank/DDBJ databases">
        <authorList>
            <person name="Liu P."/>
        </authorList>
    </citation>
    <scope>NUCLEOTIDE SEQUENCE [LARGE SCALE GENOMIC DNA]</scope>
    <source>
        <strain evidence="7 8">TRM68085</strain>
    </source>
</reference>
<dbReference type="Gene3D" id="3.20.20.70">
    <property type="entry name" value="Aldolase class I"/>
    <property type="match status" value="1"/>
</dbReference>
<keyword evidence="8" id="KW-1185">Reference proteome</keyword>
<evidence type="ECO:0000256" key="1">
    <source>
        <dbReference type="ARBA" id="ARBA00022691"/>
    </source>
</evidence>
<dbReference type="PANTHER" id="PTHR43273">
    <property type="entry name" value="ANAEROBIC SULFATASE-MATURATING ENZYME HOMOLOG ASLB-RELATED"/>
    <property type="match status" value="1"/>
</dbReference>
<accession>A0A5N5EKD3</accession>
<comment type="caution">
    <text evidence="7">The sequence shown here is derived from an EMBL/GenBank/DDBJ whole genome shotgun (WGS) entry which is preliminary data.</text>
</comment>
<evidence type="ECO:0000256" key="5">
    <source>
        <dbReference type="SAM" id="MobiDB-lite"/>
    </source>
</evidence>
<dbReference type="SFLD" id="SFLDG01067">
    <property type="entry name" value="SPASM/twitch_domain_containing"/>
    <property type="match status" value="1"/>
</dbReference>
<dbReference type="InterPro" id="IPR058240">
    <property type="entry name" value="rSAM_sf"/>
</dbReference>
<gene>
    <name evidence="7" type="ORF">F5983_17760</name>
</gene>
<evidence type="ECO:0000256" key="4">
    <source>
        <dbReference type="ARBA" id="ARBA00023014"/>
    </source>
</evidence>
<evidence type="ECO:0000256" key="3">
    <source>
        <dbReference type="ARBA" id="ARBA00023004"/>
    </source>
</evidence>
<dbReference type="InterPro" id="IPR007197">
    <property type="entry name" value="rSAM"/>
</dbReference>
<evidence type="ECO:0000313" key="8">
    <source>
        <dbReference type="Proteomes" id="UP000326907"/>
    </source>
</evidence>
<dbReference type="AlphaFoldDB" id="A0A5N5EKD3"/>
<dbReference type="RefSeq" id="WP_151511205.1">
    <property type="nucleotide sequence ID" value="NZ_VYUA01000014.1"/>
</dbReference>
<proteinExistence type="predicted"/>
<feature type="domain" description="Radical SAM core" evidence="6">
    <location>
        <begin position="117"/>
        <end position="250"/>
    </location>
</feature>
<protein>
    <submittedName>
        <fullName evidence="7">Radical SAM protein</fullName>
    </submittedName>
</protein>
<dbReference type="GO" id="GO:0051536">
    <property type="term" value="F:iron-sulfur cluster binding"/>
    <property type="evidence" value="ECO:0007669"/>
    <property type="project" value="UniProtKB-KW"/>
</dbReference>
<dbReference type="InterPro" id="IPR023867">
    <property type="entry name" value="Sulphatase_maturase_rSAM"/>
</dbReference>
<dbReference type="Pfam" id="PF04055">
    <property type="entry name" value="Radical_SAM"/>
    <property type="match status" value="1"/>
</dbReference>
<keyword evidence="3" id="KW-0408">Iron</keyword>
<organism evidence="7 8">
    <name type="scientific">Streptomyces arboris</name>
    <dbReference type="NCBI Taxonomy" id="2600619"/>
    <lineage>
        <taxon>Bacteria</taxon>
        <taxon>Bacillati</taxon>
        <taxon>Actinomycetota</taxon>
        <taxon>Actinomycetes</taxon>
        <taxon>Kitasatosporales</taxon>
        <taxon>Streptomycetaceae</taxon>
        <taxon>Streptomyces</taxon>
    </lineage>
</organism>
<keyword evidence="4" id="KW-0411">Iron-sulfur</keyword>
<dbReference type="GO" id="GO:0046872">
    <property type="term" value="F:metal ion binding"/>
    <property type="evidence" value="ECO:0007669"/>
    <property type="project" value="UniProtKB-KW"/>
</dbReference>
<evidence type="ECO:0000313" key="7">
    <source>
        <dbReference type="EMBL" id="KAB2591326.1"/>
    </source>
</evidence>
<feature type="region of interest" description="Disordered" evidence="5">
    <location>
        <begin position="249"/>
        <end position="290"/>
    </location>
</feature>
<feature type="compositionally biased region" description="Low complexity" evidence="5">
    <location>
        <begin position="259"/>
        <end position="279"/>
    </location>
</feature>
<dbReference type="CDD" id="cd01335">
    <property type="entry name" value="Radical_SAM"/>
    <property type="match status" value="1"/>
</dbReference>
<keyword evidence="1" id="KW-0949">S-adenosyl-L-methionine</keyword>
<feature type="compositionally biased region" description="Pro residues" evidence="5">
    <location>
        <begin position="280"/>
        <end position="290"/>
    </location>
</feature>
<dbReference type="SFLD" id="SFLDS00029">
    <property type="entry name" value="Radical_SAM"/>
    <property type="match status" value="1"/>
</dbReference>
<evidence type="ECO:0000256" key="2">
    <source>
        <dbReference type="ARBA" id="ARBA00022723"/>
    </source>
</evidence>
<dbReference type="EMBL" id="VYUA01000014">
    <property type="protein sequence ID" value="KAB2591326.1"/>
    <property type="molecule type" value="Genomic_DNA"/>
</dbReference>
<dbReference type="PANTHER" id="PTHR43273:SF8">
    <property type="entry name" value="RADICAL SAM DOMAIN PROTEIN"/>
    <property type="match status" value="1"/>
</dbReference>